<keyword evidence="9" id="KW-1185">Reference proteome</keyword>
<dbReference type="GO" id="GO:0008234">
    <property type="term" value="F:cysteine-type peptidase activity"/>
    <property type="evidence" value="ECO:0007669"/>
    <property type="project" value="UniProtKB-KW"/>
</dbReference>
<dbReference type="InterPro" id="IPR051794">
    <property type="entry name" value="PG_Endopeptidase_C40"/>
</dbReference>
<evidence type="ECO:0000256" key="3">
    <source>
        <dbReference type="ARBA" id="ARBA00022801"/>
    </source>
</evidence>
<comment type="caution">
    <text evidence="8">The sequence shown here is derived from an EMBL/GenBank/DDBJ whole genome shotgun (WGS) entry which is preliminary data.</text>
</comment>
<protein>
    <recommendedName>
        <fullName evidence="7">NlpC/P60 domain-containing protein</fullName>
    </recommendedName>
</protein>
<feature type="domain" description="NlpC/P60" evidence="7">
    <location>
        <begin position="224"/>
        <end position="339"/>
    </location>
</feature>
<evidence type="ECO:0000256" key="2">
    <source>
        <dbReference type="ARBA" id="ARBA00022670"/>
    </source>
</evidence>
<dbReference type="InterPro" id="IPR038765">
    <property type="entry name" value="Papain-like_cys_pep_sf"/>
</dbReference>
<name>A0A329QIR2_9ACTN</name>
<evidence type="ECO:0000256" key="1">
    <source>
        <dbReference type="ARBA" id="ARBA00007074"/>
    </source>
</evidence>
<dbReference type="Gene3D" id="3.90.1720.10">
    <property type="entry name" value="endopeptidase domain like (from Nostoc punctiforme)"/>
    <property type="match status" value="1"/>
</dbReference>
<proteinExistence type="inferred from homology"/>
<evidence type="ECO:0000256" key="6">
    <source>
        <dbReference type="SAM" id="MobiDB-lite"/>
    </source>
</evidence>
<evidence type="ECO:0000256" key="4">
    <source>
        <dbReference type="ARBA" id="ARBA00022807"/>
    </source>
</evidence>
<keyword evidence="4" id="KW-0788">Thiol protease</keyword>
<dbReference type="EMBL" id="QMIG01000021">
    <property type="protein sequence ID" value="RAW11232.1"/>
    <property type="molecule type" value="Genomic_DNA"/>
</dbReference>
<feature type="region of interest" description="Disordered" evidence="6">
    <location>
        <begin position="166"/>
        <end position="225"/>
    </location>
</feature>
<feature type="compositionally biased region" description="Basic and acidic residues" evidence="6">
    <location>
        <begin position="177"/>
        <end position="203"/>
    </location>
</feature>
<keyword evidence="3" id="KW-0378">Hydrolase</keyword>
<keyword evidence="2" id="KW-0645">Protease</keyword>
<sequence length="339" mass="37382">MAAGIGLTNVAHADPDLTLDEAREEVDELNQEVVEATERYHVAGEELDEVERRLERAENAIEKQEAKVEEAVTGMAGFAAASYQSGGIDPTVRTIFADDPVSYLGQASLLDAYARQQAAQVDTVMHERRQLEQAKLMADEERDRMEAIKERIEDEKASIEDALAESEEILDGLEEEERQRLEEERRQREREEAAEEENSRGDDRDSESDEEDGDGDGPDVPPPNERAQAVVDFAMAQRGDMYEWGAAGPDTWDCSGLTSKAWEQAGVSLPRSSSSQIEVGTRVSRSQLQPGDLVFYYNPISHVAIYIGDGQIVHATSPGNPVRTDSVDLMPFAGASRPG</sequence>
<accession>A0A329QIR2</accession>
<feature type="compositionally biased region" description="Acidic residues" evidence="6">
    <location>
        <begin position="204"/>
        <end position="217"/>
    </location>
</feature>
<dbReference type="Pfam" id="PF00877">
    <property type="entry name" value="NLPC_P60"/>
    <property type="match status" value="1"/>
</dbReference>
<dbReference type="PROSITE" id="PS51935">
    <property type="entry name" value="NLPC_P60"/>
    <property type="match status" value="1"/>
</dbReference>
<dbReference type="InterPro" id="IPR000064">
    <property type="entry name" value="NLP_P60_dom"/>
</dbReference>
<organism evidence="8 9">
    <name type="scientific">Phytoactinopolyspora halophila</name>
    <dbReference type="NCBI Taxonomy" id="1981511"/>
    <lineage>
        <taxon>Bacteria</taxon>
        <taxon>Bacillati</taxon>
        <taxon>Actinomycetota</taxon>
        <taxon>Actinomycetes</taxon>
        <taxon>Jiangellales</taxon>
        <taxon>Jiangellaceae</taxon>
        <taxon>Phytoactinopolyspora</taxon>
    </lineage>
</organism>
<reference evidence="8 9" key="1">
    <citation type="submission" date="2018-06" db="EMBL/GenBank/DDBJ databases">
        <title>Phytoactinopolyspora halophila sp. nov., a novel halophilic actinomycete isolated from a saline soil in China.</title>
        <authorList>
            <person name="Tang S.-K."/>
        </authorList>
    </citation>
    <scope>NUCLEOTIDE SEQUENCE [LARGE SCALE GENOMIC DNA]</scope>
    <source>
        <strain evidence="8 9">YIM 96934</strain>
    </source>
</reference>
<evidence type="ECO:0000313" key="8">
    <source>
        <dbReference type="EMBL" id="RAW11232.1"/>
    </source>
</evidence>
<feature type="compositionally biased region" description="Acidic residues" evidence="6">
    <location>
        <begin position="166"/>
        <end position="176"/>
    </location>
</feature>
<keyword evidence="5" id="KW-0175">Coiled coil</keyword>
<evidence type="ECO:0000259" key="7">
    <source>
        <dbReference type="PROSITE" id="PS51935"/>
    </source>
</evidence>
<dbReference type="Gene3D" id="6.10.250.3150">
    <property type="match status" value="1"/>
</dbReference>
<feature type="coiled-coil region" evidence="5">
    <location>
        <begin position="19"/>
        <end position="74"/>
    </location>
</feature>
<dbReference type="PANTHER" id="PTHR47359:SF3">
    <property type="entry name" value="NLP_P60 DOMAIN-CONTAINING PROTEIN-RELATED"/>
    <property type="match status" value="1"/>
</dbReference>
<evidence type="ECO:0000313" key="9">
    <source>
        <dbReference type="Proteomes" id="UP000250462"/>
    </source>
</evidence>
<dbReference type="AlphaFoldDB" id="A0A329QIR2"/>
<gene>
    <name evidence="8" type="ORF">DPM12_17075</name>
</gene>
<evidence type="ECO:0000256" key="5">
    <source>
        <dbReference type="SAM" id="Coils"/>
    </source>
</evidence>
<dbReference type="GO" id="GO:0006508">
    <property type="term" value="P:proteolysis"/>
    <property type="evidence" value="ECO:0007669"/>
    <property type="project" value="UniProtKB-KW"/>
</dbReference>
<dbReference type="SUPFAM" id="SSF54001">
    <property type="entry name" value="Cysteine proteinases"/>
    <property type="match status" value="1"/>
</dbReference>
<dbReference type="PANTHER" id="PTHR47359">
    <property type="entry name" value="PEPTIDOGLYCAN DL-ENDOPEPTIDASE CWLO"/>
    <property type="match status" value="1"/>
</dbReference>
<comment type="similarity">
    <text evidence="1">Belongs to the peptidase C40 family.</text>
</comment>
<dbReference type="Proteomes" id="UP000250462">
    <property type="component" value="Unassembled WGS sequence"/>
</dbReference>